<dbReference type="AlphaFoldDB" id="A0A1S3I502"/>
<sequence length="146" mass="16557">MEQIEVDVQLALLIESELRNIFEETPIEGAGRNDFQPDIIMQHDNRPGNDINNNDVNNNYLPAVHAHPPPAVVSPEEMSDVFMTEPQETETQEDVIMHQTPELDEDVLMMTVAAVRNRLLYEQLPDAVLCCEDFSLDAQLSNLRLS</sequence>
<name>A0A1S3I502_LINAN</name>
<proteinExistence type="predicted"/>
<keyword evidence="1" id="KW-1185">Reference proteome</keyword>
<dbReference type="InParanoid" id="A0A1S3I502"/>
<evidence type="ECO:0000313" key="2">
    <source>
        <dbReference type="RefSeq" id="XP_013392911.1"/>
    </source>
</evidence>
<organism evidence="1 2">
    <name type="scientific">Lingula anatina</name>
    <name type="common">Brachiopod</name>
    <name type="synonym">Lingula unguis</name>
    <dbReference type="NCBI Taxonomy" id="7574"/>
    <lineage>
        <taxon>Eukaryota</taxon>
        <taxon>Metazoa</taxon>
        <taxon>Spiralia</taxon>
        <taxon>Lophotrochozoa</taxon>
        <taxon>Brachiopoda</taxon>
        <taxon>Linguliformea</taxon>
        <taxon>Lingulata</taxon>
        <taxon>Lingulida</taxon>
        <taxon>Linguloidea</taxon>
        <taxon>Lingulidae</taxon>
        <taxon>Lingula</taxon>
    </lineage>
</organism>
<gene>
    <name evidence="2" type="primary">LOC106160764</name>
</gene>
<dbReference type="KEGG" id="lak:106160764"/>
<reference evidence="2" key="1">
    <citation type="submission" date="2025-08" db="UniProtKB">
        <authorList>
            <consortium name="RefSeq"/>
        </authorList>
    </citation>
    <scope>IDENTIFICATION</scope>
    <source>
        <tissue evidence="2">Gonads</tissue>
    </source>
</reference>
<dbReference type="Proteomes" id="UP000085678">
    <property type="component" value="Unplaced"/>
</dbReference>
<evidence type="ECO:0000313" key="1">
    <source>
        <dbReference type="Proteomes" id="UP000085678"/>
    </source>
</evidence>
<accession>A0A1S3I502</accession>
<dbReference type="RefSeq" id="XP_013392911.1">
    <property type="nucleotide sequence ID" value="XM_013537457.1"/>
</dbReference>
<protein>
    <submittedName>
        <fullName evidence="2">Uncharacterized protein LOC106160764</fullName>
    </submittedName>
</protein>
<dbReference type="GeneID" id="106160764"/>